<feature type="transmembrane region" description="Helical" evidence="1">
    <location>
        <begin position="58"/>
        <end position="82"/>
    </location>
</feature>
<evidence type="ECO:0000313" key="2">
    <source>
        <dbReference type="EMBL" id="MFD1163860.1"/>
    </source>
</evidence>
<dbReference type="Proteomes" id="UP001597163">
    <property type="component" value="Unassembled WGS sequence"/>
</dbReference>
<dbReference type="EMBL" id="JBHTLJ010000005">
    <property type="protein sequence ID" value="MFD1163860.1"/>
    <property type="molecule type" value="Genomic_DNA"/>
</dbReference>
<keyword evidence="1" id="KW-0472">Membrane</keyword>
<keyword evidence="1" id="KW-0812">Transmembrane</keyword>
<dbReference type="RefSeq" id="WP_311942542.1">
    <property type="nucleotide sequence ID" value="NZ_JAVSCK010000005.1"/>
</dbReference>
<comment type="caution">
    <text evidence="2">The sequence shown here is derived from an EMBL/GenBank/DDBJ whole genome shotgun (WGS) entry which is preliminary data.</text>
</comment>
<gene>
    <name evidence="2" type="ORF">ACFQ2E_15630</name>
</gene>
<organism evidence="2 3">
    <name type="scientific">Hwangdonia seohaensis</name>
    <dbReference type="NCBI Taxonomy" id="1240727"/>
    <lineage>
        <taxon>Bacteria</taxon>
        <taxon>Pseudomonadati</taxon>
        <taxon>Bacteroidota</taxon>
        <taxon>Flavobacteriia</taxon>
        <taxon>Flavobacteriales</taxon>
        <taxon>Flavobacteriaceae</taxon>
        <taxon>Hwangdonia</taxon>
    </lineage>
</organism>
<feature type="transmembrane region" description="Helical" evidence="1">
    <location>
        <begin position="34"/>
        <end position="51"/>
    </location>
</feature>
<feature type="transmembrane region" description="Helical" evidence="1">
    <location>
        <begin position="102"/>
        <end position="120"/>
    </location>
</feature>
<dbReference type="Pfam" id="PF10990">
    <property type="entry name" value="DUF2809"/>
    <property type="match status" value="1"/>
</dbReference>
<evidence type="ECO:0000313" key="3">
    <source>
        <dbReference type="Proteomes" id="UP001597163"/>
    </source>
</evidence>
<evidence type="ECO:0000256" key="1">
    <source>
        <dbReference type="SAM" id="Phobius"/>
    </source>
</evidence>
<reference evidence="3" key="1">
    <citation type="journal article" date="2019" name="Int. J. Syst. Evol. Microbiol.">
        <title>The Global Catalogue of Microorganisms (GCM) 10K type strain sequencing project: providing services to taxonomists for standard genome sequencing and annotation.</title>
        <authorList>
            <consortium name="The Broad Institute Genomics Platform"/>
            <consortium name="The Broad Institute Genome Sequencing Center for Infectious Disease"/>
            <person name="Wu L."/>
            <person name="Ma J."/>
        </authorList>
    </citation>
    <scope>NUCLEOTIDE SEQUENCE [LARGE SCALE GENOMIC DNA]</scope>
    <source>
        <strain evidence="3">CCUG 63246</strain>
    </source>
</reference>
<name>A0ABW3RFE4_9FLAO</name>
<accession>A0ABW3RFE4</accession>
<protein>
    <submittedName>
        <fullName evidence="2">DUF2809 domain-containing protein</fullName>
    </submittedName>
</protein>
<proteinExistence type="predicted"/>
<dbReference type="InterPro" id="IPR021257">
    <property type="entry name" value="DUF2809"/>
</dbReference>
<sequence>MILNKTYLTITILLFITEIGIAMFLKSGFIRHTFGDYLVVILIYCFFKSFIKINSFKLAILVLVFAFTIELLQLVNLLKLLNLQNNQLAKLVLGSTFHVSDLVAYTLGIITVLIIETRFFRFLKHKSSEDEILAKK</sequence>
<feature type="transmembrane region" description="Helical" evidence="1">
    <location>
        <begin position="7"/>
        <end position="28"/>
    </location>
</feature>
<keyword evidence="3" id="KW-1185">Reference proteome</keyword>
<keyword evidence="1" id="KW-1133">Transmembrane helix</keyword>